<keyword evidence="1" id="KW-0732">Signal</keyword>
<evidence type="ECO:0000313" key="3">
    <source>
        <dbReference type="Proteomes" id="UP001595885"/>
    </source>
</evidence>
<protein>
    <submittedName>
        <fullName evidence="2">DUF6588 family protein</fullName>
    </submittedName>
</protein>
<sequence>MNKIVKLFLFLVVLTTSQLKAQDTEVFQQIGYLLNDALLYSNKYITPATDGAVYQASSGWVTSTKKKELGEVTFGINANLFFVPKADRTFIASNSDFEFFSIEGQNSAVVPTALGNDEQYSLVGDLGGSEVRLKSPEGVNEETVFYPYLQAGVGLWYGTELLVKFSPKTQLKKGDYQVYGAGLKHNLDQYFSENFNKSIHLSALVAYSKENLSFDFVDIQSDFGTLGINSLGSSIDTYQTQINISKTHKNLEVIWGVIFNISDFNYKFDGEKGSIEEIIPLQDILNERMKDLSKTKRNLIGEFSGRYQFSKFFVQGTLAFGKFVNTNISLQYEF</sequence>
<accession>A0ABV9P2E9</accession>
<feature type="chain" id="PRO_5046674266" evidence="1">
    <location>
        <begin position="22"/>
        <end position="334"/>
    </location>
</feature>
<proteinExistence type="predicted"/>
<dbReference type="EMBL" id="JBHSGW010000004">
    <property type="protein sequence ID" value="MFC4739783.1"/>
    <property type="molecule type" value="Genomic_DNA"/>
</dbReference>
<evidence type="ECO:0000313" key="2">
    <source>
        <dbReference type="EMBL" id="MFC4739783.1"/>
    </source>
</evidence>
<keyword evidence="3" id="KW-1185">Reference proteome</keyword>
<gene>
    <name evidence="2" type="ORF">ACFO3U_07215</name>
</gene>
<organism evidence="2 3">
    <name type="scientific">Flavobacterium ponti</name>
    <dbReference type="NCBI Taxonomy" id="665133"/>
    <lineage>
        <taxon>Bacteria</taxon>
        <taxon>Pseudomonadati</taxon>
        <taxon>Bacteroidota</taxon>
        <taxon>Flavobacteriia</taxon>
        <taxon>Flavobacteriales</taxon>
        <taxon>Flavobacteriaceae</taxon>
        <taxon>Flavobacterium</taxon>
    </lineage>
</organism>
<evidence type="ECO:0000256" key="1">
    <source>
        <dbReference type="SAM" id="SignalP"/>
    </source>
</evidence>
<comment type="caution">
    <text evidence="2">The sequence shown here is derived from an EMBL/GenBank/DDBJ whole genome shotgun (WGS) entry which is preliminary data.</text>
</comment>
<dbReference type="Proteomes" id="UP001595885">
    <property type="component" value="Unassembled WGS sequence"/>
</dbReference>
<dbReference type="InterPro" id="IPR046495">
    <property type="entry name" value="DUF6588"/>
</dbReference>
<dbReference type="Pfam" id="PF20230">
    <property type="entry name" value="DUF6588"/>
    <property type="match status" value="1"/>
</dbReference>
<name>A0ABV9P2E9_9FLAO</name>
<dbReference type="RefSeq" id="WP_379739863.1">
    <property type="nucleotide sequence ID" value="NZ_JBHSGW010000004.1"/>
</dbReference>
<reference evidence="3" key="1">
    <citation type="journal article" date="2019" name="Int. J. Syst. Evol. Microbiol.">
        <title>The Global Catalogue of Microorganisms (GCM) 10K type strain sequencing project: providing services to taxonomists for standard genome sequencing and annotation.</title>
        <authorList>
            <consortium name="The Broad Institute Genomics Platform"/>
            <consortium name="The Broad Institute Genome Sequencing Center for Infectious Disease"/>
            <person name="Wu L."/>
            <person name="Ma J."/>
        </authorList>
    </citation>
    <scope>NUCLEOTIDE SEQUENCE [LARGE SCALE GENOMIC DNA]</scope>
    <source>
        <strain evidence="3">CCUG 50349</strain>
    </source>
</reference>
<feature type="signal peptide" evidence="1">
    <location>
        <begin position="1"/>
        <end position="21"/>
    </location>
</feature>